<keyword evidence="2" id="KW-1185">Reference proteome</keyword>
<name>A0A8S3Q1G8_MYTED</name>
<gene>
    <name evidence="1" type="ORF">MEDL_4085</name>
</gene>
<protein>
    <submittedName>
        <fullName evidence="1">Uncharacterized protein</fullName>
    </submittedName>
</protein>
<accession>A0A8S3Q1G8</accession>
<dbReference type="AlphaFoldDB" id="A0A8S3Q1G8"/>
<organism evidence="1 2">
    <name type="scientific">Mytilus edulis</name>
    <name type="common">Blue mussel</name>
    <dbReference type="NCBI Taxonomy" id="6550"/>
    <lineage>
        <taxon>Eukaryota</taxon>
        <taxon>Metazoa</taxon>
        <taxon>Spiralia</taxon>
        <taxon>Lophotrochozoa</taxon>
        <taxon>Mollusca</taxon>
        <taxon>Bivalvia</taxon>
        <taxon>Autobranchia</taxon>
        <taxon>Pteriomorphia</taxon>
        <taxon>Mytilida</taxon>
        <taxon>Mytiloidea</taxon>
        <taxon>Mytilidae</taxon>
        <taxon>Mytilinae</taxon>
        <taxon>Mytilus</taxon>
    </lineage>
</organism>
<dbReference type="EMBL" id="CAJPWZ010000272">
    <property type="protein sequence ID" value="CAG2188677.1"/>
    <property type="molecule type" value="Genomic_DNA"/>
</dbReference>
<evidence type="ECO:0000313" key="1">
    <source>
        <dbReference type="EMBL" id="CAG2188677.1"/>
    </source>
</evidence>
<sequence length="325" mass="37627">MYRKRTLERGVHWNIEYFHIEADNTLGELFVAKYKQAHLKCKSGELLELVSNDGKNLGTFKQRKKRGDDEHEEENIGFVYMTSVTNCIRYEAINEYEYESVKEGDMLTSFENEAAADGLINCTKTNGDPTKMPFKMVMKIDGEWYKYTTGKPATKKDKFDMSYGKGDVLEFVKVDSSDNRWWKMKKLINNKGVSMPRSHLKVTSANNITNFKVKLLNDKIFTGDKNLLGDPVVKLKDICDTRWLSHIHAVEEVKRCNPTLIASREREASERTNATSARLAQFEKSPFFFRAIAMLLDTLPHLNHLSKLFQNINIFQHGRHNLQLR</sequence>
<proteinExistence type="predicted"/>
<reference evidence="1" key="1">
    <citation type="submission" date="2021-03" db="EMBL/GenBank/DDBJ databases">
        <authorList>
            <person name="Bekaert M."/>
        </authorList>
    </citation>
    <scope>NUCLEOTIDE SEQUENCE</scope>
</reference>
<dbReference type="Proteomes" id="UP000683360">
    <property type="component" value="Unassembled WGS sequence"/>
</dbReference>
<evidence type="ECO:0000313" key="2">
    <source>
        <dbReference type="Proteomes" id="UP000683360"/>
    </source>
</evidence>
<comment type="caution">
    <text evidence="1">The sequence shown here is derived from an EMBL/GenBank/DDBJ whole genome shotgun (WGS) entry which is preliminary data.</text>
</comment>